<organism evidence="2 3">
    <name type="scientific">Camelliibacillus cellulosilyticus</name>
    <dbReference type="NCBI Taxonomy" id="2174486"/>
    <lineage>
        <taxon>Bacteria</taxon>
        <taxon>Bacillati</taxon>
        <taxon>Bacillota</taxon>
        <taxon>Bacilli</taxon>
        <taxon>Bacillales</taxon>
        <taxon>Sporolactobacillaceae</taxon>
        <taxon>Camelliibacillus</taxon>
    </lineage>
</organism>
<dbReference type="EMBL" id="JBHSFW010000001">
    <property type="protein sequence ID" value="MFC4618492.1"/>
    <property type="molecule type" value="Genomic_DNA"/>
</dbReference>
<keyword evidence="3" id="KW-1185">Reference proteome</keyword>
<protein>
    <recommendedName>
        <fullName evidence="1">YkoP-like domain-containing protein</fullName>
    </recommendedName>
</protein>
<dbReference type="Pfam" id="PF22790">
    <property type="entry name" value="YkoP"/>
    <property type="match status" value="1"/>
</dbReference>
<proteinExistence type="predicted"/>
<dbReference type="InterPro" id="IPR054467">
    <property type="entry name" value="YkoP-like_dom"/>
</dbReference>
<evidence type="ECO:0000313" key="2">
    <source>
        <dbReference type="EMBL" id="MFC4618492.1"/>
    </source>
</evidence>
<reference evidence="3" key="1">
    <citation type="journal article" date="2019" name="Int. J. Syst. Evol. Microbiol.">
        <title>The Global Catalogue of Microorganisms (GCM) 10K type strain sequencing project: providing services to taxonomists for standard genome sequencing and annotation.</title>
        <authorList>
            <consortium name="The Broad Institute Genomics Platform"/>
            <consortium name="The Broad Institute Genome Sequencing Center for Infectious Disease"/>
            <person name="Wu L."/>
            <person name="Ma J."/>
        </authorList>
    </citation>
    <scope>NUCLEOTIDE SEQUENCE [LARGE SCALE GENOMIC DNA]</scope>
    <source>
        <strain evidence="3">CGMCC 1.16306</strain>
    </source>
</reference>
<dbReference type="Proteomes" id="UP001596022">
    <property type="component" value="Unassembled WGS sequence"/>
</dbReference>
<sequence length="202" mass="24259">MPKIRRYFLSLWKLWDPLYYTFSHLKYIDDQDRKNRVFRVKLVRYKGRNVILSDGTQINKNDLLLKIHLHNVRLLIDMAKLDGEFRKGLYIYKRIKSALPKLAKFIQDHEKTKEIKAIIGITSLHQGSERLGFETHRITNRYYYWFKYIAQYPIHLLSTSEPFKRNGKKQIPMYLFMSKTNLIDRYGEVSSSMDIPIKQPAR</sequence>
<name>A0ABV9GMR9_9BACL</name>
<comment type="caution">
    <text evidence="2">The sequence shown here is derived from an EMBL/GenBank/DDBJ whole genome shotgun (WGS) entry which is preliminary data.</text>
</comment>
<gene>
    <name evidence="2" type="ORF">ACFO4N_07060</name>
</gene>
<evidence type="ECO:0000313" key="3">
    <source>
        <dbReference type="Proteomes" id="UP001596022"/>
    </source>
</evidence>
<feature type="domain" description="YkoP-like" evidence="1">
    <location>
        <begin position="5"/>
        <end position="186"/>
    </location>
</feature>
<accession>A0ABV9GMR9</accession>
<dbReference type="RefSeq" id="WP_376845474.1">
    <property type="nucleotide sequence ID" value="NZ_JBHSFW010000001.1"/>
</dbReference>
<evidence type="ECO:0000259" key="1">
    <source>
        <dbReference type="Pfam" id="PF22790"/>
    </source>
</evidence>